<feature type="region of interest" description="Disordered" evidence="1">
    <location>
        <begin position="44"/>
        <end position="120"/>
    </location>
</feature>
<feature type="region of interest" description="Disordered" evidence="1">
    <location>
        <begin position="1"/>
        <end position="23"/>
    </location>
</feature>
<accession>A0A2V1ECH8</accession>
<evidence type="ECO:0000313" key="2">
    <source>
        <dbReference type="EMBL" id="PVI08026.1"/>
    </source>
</evidence>
<name>A0A2V1ECH8_9PLEO</name>
<evidence type="ECO:0000313" key="3">
    <source>
        <dbReference type="Proteomes" id="UP000244855"/>
    </source>
</evidence>
<dbReference type="Proteomes" id="UP000244855">
    <property type="component" value="Unassembled WGS sequence"/>
</dbReference>
<protein>
    <submittedName>
        <fullName evidence="2">Uncharacterized protein</fullName>
    </submittedName>
</protein>
<proteinExistence type="predicted"/>
<feature type="compositionally biased region" description="Acidic residues" evidence="1">
    <location>
        <begin position="105"/>
        <end position="116"/>
    </location>
</feature>
<feature type="compositionally biased region" description="Polar residues" evidence="1">
    <location>
        <begin position="93"/>
        <end position="104"/>
    </location>
</feature>
<dbReference type="AlphaFoldDB" id="A0A2V1ECH8"/>
<dbReference type="EMBL" id="KZ805301">
    <property type="protein sequence ID" value="PVI08026.1"/>
    <property type="molecule type" value="Genomic_DNA"/>
</dbReference>
<feature type="compositionally biased region" description="Low complexity" evidence="1">
    <location>
        <begin position="79"/>
        <end position="92"/>
    </location>
</feature>
<gene>
    <name evidence="2" type="ORF">DM02DRAFT_666031</name>
</gene>
<reference evidence="2 3" key="1">
    <citation type="journal article" date="2018" name="Sci. Rep.">
        <title>Comparative genomics provides insights into the lifestyle and reveals functional heterogeneity of dark septate endophytic fungi.</title>
        <authorList>
            <person name="Knapp D.G."/>
            <person name="Nemeth J.B."/>
            <person name="Barry K."/>
            <person name="Hainaut M."/>
            <person name="Henrissat B."/>
            <person name="Johnson J."/>
            <person name="Kuo A."/>
            <person name="Lim J.H.P."/>
            <person name="Lipzen A."/>
            <person name="Nolan M."/>
            <person name="Ohm R.A."/>
            <person name="Tamas L."/>
            <person name="Grigoriev I.V."/>
            <person name="Spatafora J.W."/>
            <person name="Nagy L.G."/>
            <person name="Kovacs G.M."/>
        </authorList>
    </citation>
    <scope>NUCLEOTIDE SEQUENCE [LARGE SCALE GENOMIC DNA]</scope>
    <source>
        <strain evidence="2 3">DSE2036</strain>
    </source>
</reference>
<sequence>MPSKRPNPQAREELRSGARAPKPWEVAWLTGSIKANLEQHLRARGAITGPGSDYLRGLPEEKRQNLAPSSLPPPGSEFSSLSRPSHSAASAAGVNQQRGSVQSLDTDEGPSNDDERDQLGTNTKGIYLTLIDPALLPSRLYYSTISLPPASSNIDPSVHRYIQPIGY</sequence>
<evidence type="ECO:0000256" key="1">
    <source>
        <dbReference type="SAM" id="MobiDB-lite"/>
    </source>
</evidence>
<organism evidence="2 3">
    <name type="scientific">Periconia macrospinosa</name>
    <dbReference type="NCBI Taxonomy" id="97972"/>
    <lineage>
        <taxon>Eukaryota</taxon>
        <taxon>Fungi</taxon>
        <taxon>Dikarya</taxon>
        <taxon>Ascomycota</taxon>
        <taxon>Pezizomycotina</taxon>
        <taxon>Dothideomycetes</taxon>
        <taxon>Pleosporomycetidae</taxon>
        <taxon>Pleosporales</taxon>
        <taxon>Massarineae</taxon>
        <taxon>Periconiaceae</taxon>
        <taxon>Periconia</taxon>
    </lineage>
</organism>
<keyword evidence="3" id="KW-1185">Reference proteome</keyword>